<reference evidence="12" key="1">
    <citation type="submission" date="2023-03" db="EMBL/GenBank/DDBJ databases">
        <title>Electrophorus voltai genome.</title>
        <authorList>
            <person name="Bian C."/>
        </authorList>
    </citation>
    <scope>NUCLEOTIDE SEQUENCE</scope>
    <source>
        <strain evidence="12">CB-2022</strain>
        <tissue evidence="12">Muscle</tissue>
    </source>
</reference>
<feature type="transmembrane region" description="Helical" evidence="9">
    <location>
        <begin position="57"/>
        <end position="80"/>
    </location>
</feature>
<evidence type="ECO:0000256" key="3">
    <source>
        <dbReference type="ARBA" id="ARBA00022754"/>
    </source>
</evidence>
<feature type="domain" description="G-protein coupled receptors family 1 profile" evidence="10">
    <location>
        <begin position="72"/>
        <end position="354"/>
    </location>
</feature>
<dbReference type="Gene3D" id="1.20.5.170">
    <property type="match status" value="1"/>
</dbReference>
<dbReference type="CDD" id="cd15905">
    <property type="entry name" value="7tmA_GPBAR1"/>
    <property type="match status" value="1"/>
</dbReference>
<feature type="compositionally biased region" description="Basic and acidic residues" evidence="8">
    <location>
        <begin position="745"/>
        <end position="816"/>
    </location>
</feature>
<dbReference type="InterPro" id="IPR017452">
    <property type="entry name" value="GPCR_Rhodpsn_7TM"/>
</dbReference>
<dbReference type="GO" id="GO:0005882">
    <property type="term" value="C:intermediate filament"/>
    <property type="evidence" value="ECO:0007669"/>
    <property type="project" value="UniProtKB-KW"/>
</dbReference>
<feature type="domain" description="IF rod" evidence="11">
    <location>
        <begin position="423"/>
        <end position="735"/>
    </location>
</feature>
<keyword evidence="5 7" id="KW-0175">Coiled coil</keyword>
<sequence>MQQSSIILKISQYNNKHSGHNIILYDTYRSFLTRSFGAKTELGAIMSWVEQQELDRLILLITLPLSSAIILANLLIIMGITCNRQLHTTPNYFFLSLLVAAVCTGVALPFVPRMGLNRPLPFHACLLVHIFPNFLLLSFLSNLVMVHYERYLCIASPLHHSRFWVHRCFPAALLAVWLPPLLYACLPAFGWNSWSENGPREGLSSNNTTHTPAVRGRNCSRDKFGDGELCSYKQVFPKAFIYVEVYGLLLPGIVAIAGMTARVLCIARKQLRDICRLHRAAGHDGGSVHQQRLNLRYAKCVAAVSLTFLVCWVPYVISLHVSVVLFHAGGTSSSLNIVLSCMGIGSMAIIPVILGLANRQYTEPVRNLMRKLSNGYGTRGPGQMGNVAVGSRISVASFPNLPGAGHPYSQAQSSTVPLSTADGKETMRSLNDRLAGYLAKVRSLEESNSKLEAQIKQALTERGAATYGDWSAYEKTLAGMKEQLEDLTMDNARLMLQIDNARLAADDFKVKFETENAVHQAVTADIANLRKVISNTNVSRMQLEGEVESLKEELDFLHKSHEEEKQNLMGQIKASSVDVQMDAPKGNDLGEVITNIRRQYESAVQKNQEDSEAWFKTKVENFSAEVMSSTETLQEDRGQLNDLRRHHQVLEIDLEALHSMNRSLEETLRATVERYAREVTLHNGTIQQLEAELGEVRAQVTRQRAEYQALLSIKIKLQEEISTYQRLLEGTGVADGGGKVQGTSAREDVKDKGAGARDDDKIKGAGAREDIKDKGAGARDDDKIKGAGARDDVKDKGAGARDDVKHKVDGTRDNIENKGMGAYEDIENTSLPKYDDDSVEFSLEQALYAVPPGLTPESDIVISEETADVDAVPRCELELLSAPTPVVTVRPGGDEQKEEPAGNEEEPLKPSTDLDGEVQERQEEVRQEGAEAAPSLSEE</sequence>
<dbReference type="SUPFAM" id="SSF64593">
    <property type="entry name" value="Intermediate filament protein, coiled coil region"/>
    <property type="match status" value="2"/>
</dbReference>
<feature type="region of interest" description="Disordered" evidence="8">
    <location>
        <begin position="883"/>
        <end position="939"/>
    </location>
</feature>
<evidence type="ECO:0000256" key="9">
    <source>
        <dbReference type="SAM" id="Phobius"/>
    </source>
</evidence>
<keyword evidence="3" id="KW-0403">Intermediate filament</keyword>
<evidence type="ECO:0000256" key="6">
    <source>
        <dbReference type="ARBA" id="ARBA00023136"/>
    </source>
</evidence>
<feature type="transmembrane region" description="Helical" evidence="9">
    <location>
        <begin position="245"/>
        <end position="267"/>
    </location>
</feature>
<accession>A0AAD8YWI4</accession>
<feature type="compositionally biased region" description="Basic and acidic residues" evidence="8">
    <location>
        <begin position="918"/>
        <end position="929"/>
    </location>
</feature>
<feature type="coiled-coil region" evidence="7">
    <location>
        <begin position="533"/>
        <end position="567"/>
    </location>
</feature>
<organism evidence="12 13">
    <name type="scientific">Electrophorus voltai</name>
    <dbReference type="NCBI Taxonomy" id="2609070"/>
    <lineage>
        <taxon>Eukaryota</taxon>
        <taxon>Metazoa</taxon>
        <taxon>Chordata</taxon>
        <taxon>Craniata</taxon>
        <taxon>Vertebrata</taxon>
        <taxon>Euteleostomi</taxon>
        <taxon>Actinopterygii</taxon>
        <taxon>Neopterygii</taxon>
        <taxon>Teleostei</taxon>
        <taxon>Ostariophysi</taxon>
        <taxon>Gymnotiformes</taxon>
        <taxon>Gymnotoidei</taxon>
        <taxon>Gymnotidae</taxon>
        <taxon>Electrophorus</taxon>
    </lineage>
</organism>
<dbReference type="Pfam" id="PF00038">
    <property type="entry name" value="Filament"/>
    <property type="match status" value="1"/>
</dbReference>
<dbReference type="Proteomes" id="UP001239994">
    <property type="component" value="Unassembled WGS sequence"/>
</dbReference>
<evidence type="ECO:0000256" key="8">
    <source>
        <dbReference type="SAM" id="MobiDB-lite"/>
    </source>
</evidence>
<dbReference type="SUPFAM" id="SSF81321">
    <property type="entry name" value="Family A G protein-coupled receptor-like"/>
    <property type="match status" value="1"/>
</dbReference>
<feature type="coiled-coil region" evidence="7">
    <location>
        <begin position="672"/>
        <end position="706"/>
    </location>
</feature>
<keyword evidence="13" id="KW-1185">Reference proteome</keyword>
<gene>
    <name evidence="12" type="ORF">P4O66_002492</name>
</gene>
<evidence type="ECO:0000256" key="4">
    <source>
        <dbReference type="ARBA" id="ARBA00022989"/>
    </source>
</evidence>
<keyword evidence="2 9" id="KW-0812">Transmembrane</keyword>
<evidence type="ECO:0000256" key="2">
    <source>
        <dbReference type="ARBA" id="ARBA00022692"/>
    </source>
</evidence>
<dbReference type="InterPro" id="IPR002957">
    <property type="entry name" value="Keratin_I"/>
</dbReference>
<feature type="coiled-coil region" evidence="7">
    <location>
        <begin position="427"/>
        <end position="504"/>
    </location>
</feature>
<feature type="transmembrane region" description="Helical" evidence="9">
    <location>
        <begin position="297"/>
        <end position="317"/>
    </location>
</feature>
<dbReference type="PANTHER" id="PTHR23239:SF358">
    <property type="entry name" value="KERATIN, TYPE I CYTOSKELETAL 18"/>
    <property type="match status" value="1"/>
</dbReference>
<evidence type="ECO:0008006" key="14">
    <source>
        <dbReference type="Google" id="ProtNLM"/>
    </source>
</evidence>
<evidence type="ECO:0000313" key="12">
    <source>
        <dbReference type="EMBL" id="KAK1788668.1"/>
    </source>
</evidence>
<comment type="caution">
    <text evidence="12">The sequence shown here is derived from an EMBL/GenBank/DDBJ whole genome shotgun (WGS) entry which is preliminary data.</text>
</comment>
<evidence type="ECO:0000256" key="1">
    <source>
        <dbReference type="ARBA" id="ARBA00004370"/>
    </source>
</evidence>
<dbReference type="InterPro" id="IPR000276">
    <property type="entry name" value="GPCR_Rhodpsn"/>
</dbReference>
<comment type="subcellular location">
    <subcellularLocation>
        <location evidence="1">Membrane</location>
    </subcellularLocation>
</comment>
<proteinExistence type="predicted"/>
<keyword evidence="6 9" id="KW-0472">Membrane</keyword>
<dbReference type="SMART" id="SM01391">
    <property type="entry name" value="Filament"/>
    <property type="match status" value="1"/>
</dbReference>
<evidence type="ECO:0000256" key="7">
    <source>
        <dbReference type="SAM" id="Coils"/>
    </source>
</evidence>
<dbReference type="PRINTS" id="PR01248">
    <property type="entry name" value="TYPE1KERATIN"/>
</dbReference>
<dbReference type="Gene3D" id="1.20.5.500">
    <property type="entry name" value="Single helix bin"/>
    <property type="match status" value="1"/>
</dbReference>
<evidence type="ECO:0000313" key="13">
    <source>
        <dbReference type="Proteomes" id="UP001239994"/>
    </source>
</evidence>
<feature type="transmembrane region" description="Helical" evidence="9">
    <location>
        <begin position="130"/>
        <end position="148"/>
    </location>
</feature>
<dbReference type="GO" id="GO:0004930">
    <property type="term" value="F:G protein-coupled receptor activity"/>
    <property type="evidence" value="ECO:0007669"/>
    <property type="project" value="InterPro"/>
</dbReference>
<name>A0AAD8YWI4_9TELE</name>
<evidence type="ECO:0000259" key="11">
    <source>
        <dbReference type="PROSITE" id="PS51842"/>
    </source>
</evidence>
<dbReference type="AlphaFoldDB" id="A0AAD8YWI4"/>
<feature type="transmembrane region" description="Helical" evidence="9">
    <location>
        <begin position="337"/>
        <end position="357"/>
    </location>
</feature>
<dbReference type="EMBL" id="JAROKS010000022">
    <property type="protein sequence ID" value="KAK1788668.1"/>
    <property type="molecule type" value="Genomic_DNA"/>
</dbReference>
<dbReference type="GO" id="GO:0005198">
    <property type="term" value="F:structural molecule activity"/>
    <property type="evidence" value="ECO:0007669"/>
    <property type="project" value="InterPro"/>
</dbReference>
<dbReference type="Pfam" id="PF00001">
    <property type="entry name" value="7tm_1"/>
    <property type="match status" value="1"/>
</dbReference>
<keyword evidence="4 9" id="KW-1133">Transmembrane helix</keyword>
<dbReference type="Gene3D" id="1.20.5.1160">
    <property type="entry name" value="Vasodilator-stimulated phosphoprotein"/>
    <property type="match status" value="1"/>
</dbReference>
<evidence type="ECO:0000259" key="10">
    <source>
        <dbReference type="PROSITE" id="PS50262"/>
    </source>
</evidence>
<dbReference type="PROSITE" id="PS51842">
    <property type="entry name" value="IF_ROD_2"/>
    <property type="match status" value="1"/>
</dbReference>
<evidence type="ECO:0000256" key="5">
    <source>
        <dbReference type="ARBA" id="ARBA00023054"/>
    </source>
</evidence>
<dbReference type="InterPro" id="IPR039008">
    <property type="entry name" value="IF_rod_dom"/>
</dbReference>
<dbReference type="PROSITE" id="PS50262">
    <property type="entry name" value="G_PROTEIN_RECEP_F1_2"/>
    <property type="match status" value="1"/>
</dbReference>
<dbReference type="PANTHER" id="PTHR23239">
    <property type="entry name" value="INTERMEDIATE FILAMENT"/>
    <property type="match status" value="1"/>
</dbReference>
<feature type="transmembrane region" description="Helical" evidence="9">
    <location>
        <begin position="92"/>
        <end position="110"/>
    </location>
</feature>
<feature type="transmembrane region" description="Helical" evidence="9">
    <location>
        <begin position="169"/>
        <end position="191"/>
    </location>
</feature>
<dbReference type="Gene3D" id="1.20.1070.10">
    <property type="entry name" value="Rhodopsin 7-helix transmembrane proteins"/>
    <property type="match status" value="1"/>
</dbReference>
<dbReference type="GO" id="GO:0016020">
    <property type="term" value="C:membrane"/>
    <property type="evidence" value="ECO:0007669"/>
    <property type="project" value="UniProtKB-SubCell"/>
</dbReference>
<protein>
    <recommendedName>
        <fullName evidence="14">G-protein coupled receptors family 1 profile domain-containing protein</fullName>
    </recommendedName>
</protein>
<feature type="region of interest" description="Disordered" evidence="8">
    <location>
        <begin position="732"/>
        <end position="816"/>
    </location>
</feature>